<dbReference type="InterPro" id="IPR011990">
    <property type="entry name" value="TPR-like_helical_dom_sf"/>
</dbReference>
<comment type="caution">
    <text evidence="3">The sequence shown here is derived from an EMBL/GenBank/DDBJ whole genome shotgun (WGS) entry which is preliminary data.</text>
</comment>
<dbReference type="Pfam" id="PF00226">
    <property type="entry name" value="DnaJ"/>
    <property type="match status" value="1"/>
</dbReference>
<dbReference type="Proteomes" id="UP001476950">
    <property type="component" value="Unassembled WGS sequence"/>
</dbReference>
<organism evidence="3 4">
    <name type="scientific">Stenomitos frigidus AS-A4</name>
    <dbReference type="NCBI Taxonomy" id="2933935"/>
    <lineage>
        <taxon>Bacteria</taxon>
        <taxon>Bacillati</taxon>
        <taxon>Cyanobacteriota</taxon>
        <taxon>Cyanophyceae</taxon>
        <taxon>Leptolyngbyales</taxon>
        <taxon>Leptolyngbyaceae</taxon>
        <taxon>Stenomitos</taxon>
    </lineage>
</organism>
<evidence type="ECO:0000313" key="3">
    <source>
        <dbReference type="EMBL" id="MEP1059210.1"/>
    </source>
</evidence>
<dbReference type="EMBL" id="JAMPLM010000009">
    <property type="protein sequence ID" value="MEP1059210.1"/>
    <property type="molecule type" value="Genomic_DNA"/>
</dbReference>
<dbReference type="InterPro" id="IPR050817">
    <property type="entry name" value="DjlA_DnaK_co-chaperone"/>
</dbReference>
<reference evidence="3 4" key="1">
    <citation type="submission" date="2022-04" db="EMBL/GenBank/DDBJ databases">
        <title>Positive selection, recombination, and allopatry shape intraspecific diversity of widespread and dominant cyanobacteria.</title>
        <authorList>
            <person name="Wei J."/>
            <person name="Shu W."/>
            <person name="Hu C."/>
        </authorList>
    </citation>
    <scope>NUCLEOTIDE SEQUENCE [LARGE SCALE GENOMIC DNA]</scope>
    <source>
        <strain evidence="3 4">AS-A4</strain>
    </source>
</reference>
<sequence>MNLAECYRILGLKSGASFDEIKASYRRLARQYHPDVNPGNRQAKEKFIELTEAYKFLLSETGSSEPALKTGQATAPGKAPVAPVAGDIRITRKQPPLQFTNLSPLEQQLKTNSYQQLQQLLKEQRFPRAIALIEGLARRLPQDSEVKQWQAIAYQRWGRQLIQERQLDKARIYLKKALRTDPHNRSLWAEVERDFRYMENLFK</sequence>
<evidence type="ECO:0000259" key="2">
    <source>
        <dbReference type="PROSITE" id="PS50076"/>
    </source>
</evidence>
<dbReference type="Gene3D" id="1.25.40.10">
    <property type="entry name" value="Tetratricopeptide repeat domain"/>
    <property type="match status" value="1"/>
</dbReference>
<dbReference type="SMART" id="SM00271">
    <property type="entry name" value="DnaJ"/>
    <property type="match status" value="1"/>
</dbReference>
<keyword evidence="4" id="KW-1185">Reference proteome</keyword>
<proteinExistence type="predicted"/>
<dbReference type="SUPFAM" id="SSF46565">
    <property type="entry name" value="Chaperone J-domain"/>
    <property type="match status" value="1"/>
</dbReference>
<accession>A0ABV0KJ64</accession>
<dbReference type="InterPro" id="IPR036869">
    <property type="entry name" value="J_dom_sf"/>
</dbReference>
<dbReference type="RefSeq" id="WP_190448970.1">
    <property type="nucleotide sequence ID" value="NZ_JAMPLM010000009.1"/>
</dbReference>
<protein>
    <submittedName>
        <fullName evidence="3">J domain-containing protein</fullName>
    </submittedName>
</protein>
<evidence type="ECO:0000256" key="1">
    <source>
        <dbReference type="PROSITE-ProRule" id="PRU00339"/>
    </source>
</evidence>
<dbReference type="CDD" id="cd06257">
    <property type="entry name" value="DnaJ"/>
    <property type="match status" value="1"/>
</dbReference>
<feature type="repeat" description="TPR" evidence="1">
    <location>
        <begin position="151"/>
        <end position="184"/>
    </location>
</feature>
<dbReference type="PROSITE" id="PS50076">
    <property type="entry name" value="DNAJ_2"/>
    <property type="match status" value="1"/>
</dbReference>
<keyword evidence="1" id="KW-0802">TPR repeat</keyword>
<gene>
    <name evidence="3" type="ORF">NDI38_12250</name>
</gene>
<dbReference type="InterPro" id="IPR019734">
    <property type="entry name" value="TPR_rpt"/>
</dbReference>
<dbReference type="PANTHER" id="PTHR24074">
    <property type="entry name" value="CO-CHAPERONE PROTEIN DJLA"/>
    <property type="match status" value="1"/>
</dbReference>
<evidence type="ECO:0000313" key="4">
    <source>
        <dbReference type="Proteomes" id="UP001476950"/>
    </source>
</evidence>
<dbReference type="PRINTS" id="PR00625">
    <property type="entry name" value="JDOMAIN"/>
</dbReference>
<feature type="domain" description="J" evidence="2">
    <location>
        <begin position="5"/>
        <end position="62"/>
    </location>
</feature>
<dbReference type="SUPFAM" id="SSF48452">
    <property type="entry name" value="TPR-like"/>
    <property type="match status" value="1"/>
</dbReference>
<dbReference type="PROSITE" id="PS50005">
    <property type="entry name" value="TPR"/>
    <property type="match status" value="1"/>
</dbReference>
<dbReference type="InterPro" id="IPR001623">
    <property type="entry name" value="DnaJ_domain"/>
</dbReference>
<name>A0ABV0KJ64_9CYAN</name>
<dbReference type="Gene3D" id="1.10.287.110">
    <property type="entry name" value="DnaJ domain"/>
    <property type="match status" value="1"/>
</dbReference>